<dbReference type="Proteomes" id="UP001209878">
    <property type="component" value="Unassembled WGS sequence"/>
</dbReference>
<evidence type="ECO:0000256" key="1">
    <source>
        <dbReference type="ARBA" id="ARBA00003520"/>
    </source>
</evidence>
<dbReference type="InterPro" id="IPR043129">
    <property type="entry name" value="ATPase_NBD"/>
</dbReference>
<dbReference type="EMBL" id="JAODUO010000371">
    <property type="protein sequence ID" value="KAK2181993.1"/>
    <property type="molecule type" value="Genomic_DNA"/>
</dbReference>
<protein>
    <recommendedName>
        <fullName evidence="6">Actin</fullName>
    </recommendedName>
</protein>
<evidence type="ECO:0000313" key="5">
    <source>
        <dbReference type="Proteomes" id="UP001209878"/>
    </source>
</evidence>
<dbReference type="InterPro" id="IPR004000">
    <property type="entry name" value="Actin"/>
</dbReference>
<evidence type="ECO:0008006" key="6">
    <source>
        <dbReference type="Google" id="ProtNLM"/>
    </source>
</evidence>
<organism evidence="4 5">
    <name type="scientific">Ridgeia piscesae</name>
    <name type="common">Tubeworm</name>
    <dbReference type="NCBI Taxonomy" id="27915"/>
    <lineage>
        <taxon>Eukaryota</taxon>
        <taxon>Metazoa</taxon>
        <taxon>Spiralia</taxon>
        <taxon>Lophotrochozoa</taxon>
        <taxon>Annelida</taxon>
        <taxon>Polychaeta</taxon>
        <taxon>Sedentaria</taxon>
        <taxon>Canalipalpata</taxon>
        <taxon>Sabellida</taxon>
        <taxon>Siboglinidae</taxon>
        <taxon>Ridgeia</taxon>
    </lineage>
</organism>
<dbReference type="Gene3D" id="3.30.420.40">
    <property type="match status" value="2"/>
</dbReference>
<comment type="subcellular location">
    <subcellularLocation>
        <location evidence="2">Nucleus</location>
    </subcellularLocation>
</comment>
<reference evidence="4" key="1">
    <citation type="journal article" date="2023" name="Mol. Biol. Evol.">
        <title>Third-Generation Sequencing Reveals the Adaptive Role of the Epigenome in Three Deep-Sea Polychaetes.</title>
        <authorList>
            <person name="Perez M."/>
            <person name="Aroh O."/>
            <person name="Sun Y."/>
            <person name="Lan Y."/>
            <person name="Juniper S.K."/>
            <person name="Young C.R."/>
            <person name="Angers B."/>
            <person name="Qian P.Y."/>
        </authorList>
    </citation>
    <scope>NUCLEOTIDE SEQUENCE</scope>
    <source>
        <strain evidence="4">R07B-5</strain>
    </source>
</reference>
<keyword evidence="5" id="KW-1185">Reference proteome</keyword>
<name>A0AAD9L3W4_RIDPI</name>
<dbReference type="AlphaFoldDB" id="A0AAD9L3W4"/>
<dbReference type="SUPFAM" id="SSF53067">
    <property type="entry name" value="Actin-like ATPase domain"/>
    <property type="match status" value="1"/>
</dbReference>
<proteinExistence type="predicted"/>
<comment type="function">
    <text evidence="1">Actins are highly conserved proteins that are involved in various types of cell motility and are ubiquitously expressed in all eukaryotic cells.</text>
</comment>
<dbReference type="FunFam" id="3.30.420.40:FF:000048">
    <property type="entry name" value="ARP5 actin-related protein 5 homolog"/>
    <property type="match status" value="1"/>
</dbReference>
<comment type="caution">
    <text evidence="4">The sequence shown here is derived from an EMBL/GenBank/DDBJ whole genome shotgun (WGS) entry which is preliminary data.</text>
</comment>
<dbReference type="PANTHER" id="PTHR11937">
    <property type="entry name" value="ACTIN"/>
    <property type="match status" value="1"/>
</dbReference>
<evidence type="ECO:0000256" key="2">
    <source>
        <dbReference type="ARBA" id="ARBA00004123"/>
    </source>
</evidence>
<dbReference type="Gene3D" id="3.90.640.10">
    <property type="entry name" value="Actin, Chain A, domain 4"/>
    <property type="match status" value="1"/>
</dbReference>
<sequence length="216" mass="24793">MFGTKRKKEDTFGQNDDDWNIYKEISKDAGNSDSEAEQEQLDELEMILREHDPEFVDPNQQEAMTFDIAEYYKLYIGIERIRVPELMLQPSMVGVEQAGLTDTIDFILHKFTVDEQRRLVQNVFLTGGCSSIPCLKERMETDLRAIRPFQSTFAVQVATDPVLGAWLGARQMTRSDQFAACCIRRADYEEMGGEYIKEHFASNRYARTPVLVAPTT</sequence>
<dbReference type="GO" id="GO:0005634">
    <property type="term" value="C:nucleus"/>
    <property type="evidence" value="ECO:0007669"/>
    <property type="project" value="UniProtKB-SubCell"/>
</dbReference>
<keyword evidence="3" id="KW-0539">Nucleus</keyword>
<evidence type="ECO:0000313" key="4">
    <source>
        <dbReference type="EMBL" id="KAK2181993.1"/>
    </source>
</evidence>
<gene>
    <name evidence="4" type="ORF">NP493_372g02023</name>
</gene>
<dbReference type="Pfam" id="PF00022">
    <property type="entry name" value="Actin"/>
    <property type="match status" value="1"/>
</dbReference>
<accession>A0AAD9L3W4</accession>
<evidence type="ECO:0000256" key="3">
    <source>
        <dbReference type="ARBA" id="ARBA00023242"/>
    </source>
</evidence>